<evidence type="ECO:0000259" key="7">
    <source>
        <dbReference type="PROSITE" id="PS50110"/>
    </source>
</evidence>
<dbReference type="InterPro" id="IPR000160">
    <property type="entry name" value="GGDEF_dom"/>
</dbReference>
<evidence type="ECO:0000256" key="5">
    <source>
        <dbReference type="ARBA" id="ARBA00023163"/>
    </source>
</evidence>
<keyword evidence="4" id="KW-0238">DNA-binding</keyword>
<dbReference type="InterPro" id="IPR043128">
    <property type="entry name" value="Rev_trsase/Diguanyl_cyclase"/>
</dbReference>
<keyword evidence="10" id="KW-1185">Reference proteome</keyword>
<dbReference type="GO" id="GO:0000156">
    <property type="term" value="F:phosphorelay response regulator activity"/>
    <property type="evidence" value="ECO:0007669"/>
    <property type="project" value="TreeGrafter"/>
</dbReference>
<protein>
    <submittedName>
        <fullName evidence="9">Response regulator receiver modulated diguanylate cyclase</fullName>
    </submittedName>
</protein>
<dbReference type="SMART" id="SM00448">
    <property type="entry name" value="REC"/>
    <property type="match status" value="1"/>
</dbReference>
<reference evidence="9 10" key="1">
    <citation type="submission" date="2019-03" db="EMBL/GenBank/DDBJ databases">
        <title>Genomic Encyclopedia of Type Strains, Phase IV (KMG-IV): sequencing the most valuable type-strain genomes for metagenomic binning, comparative biology and taxonomic classification.</title>
        <authorList>
            <person name="Goeker M."/>
        </authorList>
    </citation>
    <scope>NUCLEOTIDE SEQUENCE [LARGE SCALE GENOMIC DNA]</scope>
    <source>
        <strain evidence="9 10">DSM 12121</strain>
    </source>
</reference>
<dbReference type="SMART" id="SM00267">
    <property type="entry name" value="GGDEF"/>
    <property type="match status" value="1"/>
</dbReference>
<feature type="modified residue" description="4-aspartylphosphate" evidence="6">
    <location>
        <position position="60"/>
    </location>
</feature>
<dbReference type="InterPro" id="IPR029787">
    <property type="entry name" value="Nucleotide_cyclase"/>
</dbReference>
<evidence type="ECO:0000313" key="10">
    <source>
        <dbReference type="Proteomes" id="UP000295129"/>
    </source>
</evidence>
<dbReference type="PROSITE" id="PS50110">
    <property type="entry name" value="RESPONSE_REGULATORY"/>
    <property type="match status" value="1"/>
</dbReference>
<dbReference type="PANTHER" id="PTHR48111">
    <property type="entry name" value="REGULATOR OF RPOS"/>
    <property type="match status" value="1"/>
</dbReference>
<keyword evidence="2" id="KW-0902">Two-component regulatory system</keyword>
<dbReference type="SUPFAM" id="SSF55073">
    <property type="entry name" value="Nucleotide cyclase"/>
    <property type="match status" value="1"/>
</dbReference>
<feature type="domain" description="GGDEF" evidence="8">
    <location>
        <begin position="179"/>
        <end position="313"/>
    </location>
</feature>
<accession>A0A4R6DI95</accession>
<dbReference type="RefSeq" id="WP_133595055.1">
    <property type="nucleotide sequence ID" value="NZ_SNVV01000034.1"/>
</dbReference>
<evidence type="ECO:0000256" key="4">
    <source>
        <dbReference type="ARBA" id="ARBA00023125"/>
    </source>
</evidence>
<feature type="domain" description="Response regulatory" evidence="7">
    <location>
        <begin position="11"/>
        <end position="129"/>
    </location>
</feature>
<dbReference type="Pfam" id="PF00072">
    <property type="entry name" value="Response_reg"/>
    <property type="match status" value="1"/>
</dbReference>
<dbReference type="SUPFAM" id="SSF52172">
    <property type="entry name" value="CheY-like"/>
    <property type="match status" value="1"/>
</dbReference>
<dbReference type="PROSITE" id="PS50887">
    <property type="entry name" value="GGDEF"/>
    <property type="match status" value="1"/>
</dbReference>
<comment type="caution">
    <text evidence="9">The sequence shown here is derived from an EMBL/GenBank/DDBJ whole genome shotgun (WGS) entry which is preliminary data.</text>
</comment>
<evidence type="ECO:0000256" key="1">
    <source>
        <dbReference type="ARBA" id="ARBA00022553"/>
    </source>
</evidence>
<dbReference type="Pfam" id="PF00990">
    <property type="entry name" value="GGDEF"/>
    <property type="match status" value="1"/>
</dbReference>
<keyword evidence="1 6" id="KW-0597">Phosphoprotein</keyword>
<dbReference type="Gene3D" id="3.30.70.270">
    <property type="match status" value="1"/>
</dbReference>
<gene>
    <name evidence="9" type="ORF">C7389_13419</name>
</gene>
<dbReference type="OrthoDB" id="9812260at2"/>
<dbReference type="CDD" id="cd01949">
    <property type="entry name" value="GGDEF"/>
    <property type="match status" value="1"/>
</dbReference>
<dbReference type="NCBIfam" id="TIGR00254">
    <property type="entry name" value="GGDEF"/>
    <property type="match status" value="1"/>
</dbReference>
<sequence length="396" mass="43457">MSAEETPQLPKVLVVDDSRMVRASIIKHVRGRFAVREEADGEAGWQALLVDPEIQVVLTDIGMPQLDGYGLLERIRSSKLQRVHEMPVVIISGDEDDEARAKAMQLGANDFITKGIGSVELVARLDSLTHLAQTRRELAESRAALASQSPVDPSSGLLSESYLNWHGEQEIALAKRQRSEISAMVIEIDHYEQLVEWHGAHVAQLITRKLSKILSTRVRKEDTVAQLAPSQFAVLTPSTDVAGCCAFALRLQKAMEKLVMTYREERIRISITIGISGSAVDGLHSVSELIDVAVKRVREGAAAGGNRVVAERGEVDHSMVERQLKQAVSIDHALLQIRAGGEAEVAERLPDVITTLLPLLELVESRLHIGLPIMQLKKYDKERGTGDDAEGSQTSI</sequence>
<dbReference type="EMBL" id="SNVV01000034">
    <property type="protein sequence ID" value="TDN44506.1"/>
    <property type="molecule type" value="Genomic_DNA"/>
</dbReference>
<dbReference type="GO" id="GO:0032993">
    <property type="term" value="C:protein-DNA complex"/>
    <property type="evidence" value="ECO:0007669"/>
    <property type="project" value="TreeGrafter"/>
</dbReference>
<proteinExistence type="predicted"/>
<dbReference type="InterPro" id="IPR011006">
    <property type="entry name" value="CheY-like_superfamily"/>
</dbReference>
<evidence type="ECO:0000259" key="8">
    <source>
        <dbReference type="PROSITE" id="PS50887"/>
    </source>
</evidence>
<dbReference type="GO" id="GO:0006355">
    <property type="term" value="P:regulation of DNA-templated transcription"/>
    <property type="evidence" value="ECO:0007669"/>
    <property type="project" value="TreeGrafter"/>
</dbReference>
<keyword evidence="3" id="KW-0805">Transcription regulation</keyword>
<dbReference type="AlphaFoldDB" id="A0A4R6DI95"/>
<name>A0A4R6DI95_9RHOO</name>
<dbReference type="PANTHER" id="PTHR48111:SF1">
    <property type="entry name" value="TWO-COMPONENT RESPONSE REGULATOR ORR33"/>
    <property type="match status" value="1"/>
</dbReference>
<dbReference type="GO" id="GO:0000976">
    <property type="term" value="F:transcription cis-regulatory region binding"/>
    <property type="evidence" value="ECO:0007669"/>
    <property type="project" value="TreeGrafter"/>
</dbReference>
<dbReference type="InterPro" id="IPR039420">
    <property type="entry name" value="WalR-like"/>
</dbReference>
<evidence type="ECO:0000256" key="2">
    <source>
        <dbReference type="ARBA" id="ARBA00023012"/>
    </source>
</evidence>
<dbReference type="InterPro" id="IPR001789">
    <property type="entry name" value="Sig_transdc_resp-reg_receiver"/>
</dbReference>
<dbReference type="Gene3D" id="3.40.50.2300">
    <property type="match status" value="1"/>
</dbReference>
<dbReference type="Proteomes" id="UP000295129">
    <property type="component" value="Unassembled WGS sequence"/>
</dbReference>
<dbReference type="GO" id="GO:0005829">
    <property type="term" value="C:cytosol"/>
    <property type="evidence" value="ECO:0007669"/>
    <property type="project" value="TreeGrafter"/>
</dbReference>
<evidence type="ECO:0000313" key="9">
    <source>
        <dbReference type="EMBL" id="TDN44506.1"/>
    </source>
</evidence>
<keyword evidence="5" id="KW-0804">Transcription</keyword>
<evidence type="ECO:0000256" key="6">
    <source>
        <dbReference type="PROSITE-ProRule" id="PRU00169"/>
    </source>
</evidence>
<organism evidence="9 10">
    <name type="scientific">Azoarcus indigens</name>
    <dbReference type="NCBI Taxonomy" id="29545"/>
    <lineage>
        <taxon>Bacteria</taxon>
        <taxon>Pseudomonadati</taxon>
        <taxon>Pseudomonadota</taxon>
        <taxon>Betaproteobacteria</taxon>
        <taxon>Rhodocyclales</taxon>
        <taxon>Zoogloeaceae</taxon>
        <taxon>Azoarcus</taxon>
    </lineage>
</organism>
<evidence type="ECO:0000256" key="3">
    <source>
        <dbReference type="ARBA" id="ARBA00023015"/>
    </source>
</evidence>